<feature type="compositionally biased region" description="Low complexity" evidence="1">
    <location>
        <begin position="64"/>
        <end position="73"/>
    </location>
</feature>
<dbReference type="Proteomes" id="UP000230750">
    <property type="component" value="Unassembled WGS sequence"/>
</dbReference>
<organism evidence="2 3">
    <name type="scientific">Stichopus japonicus</name>
    <name type="common">Sea cucumber</name>
    <dbReference type="NCBI Taxonomy" id="307972"/>
    <lineage>
        <taxon>Eukaryota</taxon>
        <taxon>Metazoa</taxon>
        <taxon>Echinodermata</taxon>
        <taxon>Eleutherozoa</taxon>
        <taxon>Echinozoa</taxon>
        <taxon>Holothuroidea</taxon>
        <taxon>Aspidochirotacea</taxon>
        <taxon>Aspidochirotida</taxon>
        <taxon>Stichopodidae</taxon>
        <taxon>Apostichopus</taxon>
    </lineage>
</organism>
<dbReference type="InterPro" id="IPR014756">
    <property type="entry name" value="Ig_E-set"/>
</dbReference>
<dbReference type="STRING" id="307972.A0A2G8L389"/>
<dbReference type="EMBL" id="MRZV01000237">
    <property type="protein sequence ID" value="PIK54708.1"/>
    <property type="molecule type" value="Genomic_DNA"/>
</dbReference>
<evidence type="ECO:0000256" key="1">
    <source>
        <dbReference type="SAM" id="MobiDB-lite"/>
    </source>
</evidence>
<evidence type="ECO:0000313" key="3">
    <source>
        <dbReference type="Proteomes" id="UP000230750"/>
    </source>
</evidence>
<dbReference type="OrthoDB" id="1734229at2759"/>
<feature type="non-terminal residue" evidence="2">
    <location>
        <position position="1"/>
    </location>
</feature>
<name>A0A2G8L389_STIJA</name>
<proteinExistence type="predicted"/>
<feature type="region of interest" description="Disordered" evidence="1">
    <location>
        <begin position="42"/>
        <end position="82"/>
    </location>
</feature>
<keyword evidence="3" id="KW-1185">Reference proteome</keyword>
<sequence>SVAVPAPPKGTYQYTLCVRSDSYLDCDHLKLFKLDVGEAKKVVESHPQWEDSEEEEREEDDSAVSDSSDGGITESDDDDDDE</sequence>
<gene>
    <name evidence="2" type="ORF">BSL78_08403</name>
</gene>
<dbReference type="AlphaFoldDB" id="A0A2G8L389"/>
<dbReference type="Gene3D" id="2.60.40.150">
    <property type="entry name" value="C2 domain"/>
    <property type="match status" value="1"/>
</dbReference>
<reference evidence="2 3" key="1">
    <citation type="journal article" date="2017" name="PLoS Biol.">
        <title>The sea cucumber genome provides insights into morphological evolution and visceral regeneration.</title>
        <authorList>
            <person name="Zhang X."/>
            <person name="Sun L."/>
            <person name="Yuan J."/>
            <person name="Sun Y."/>
            <person name="Gao Y."/>
            <person name="Zhang L."/>
            <person name="Li S."/>
            <person name="Dai H."/>
            <person name="Hamel J.F."/>
            <person name="Liu C."/>
            <person name="Yu Y."/>
            <person name="Liu S."/>
            <person name="Lin W."/>
            <person name="Guo K."/>
            <person name="Jin S."/>
            <person name="Xu P."/>
            <person name="Storey K.B."/>
            <person name="Huan P."/>
            <person name="Zhang T."/>
            <person name="Zhou Y."/>
            <person name="Zhang J."/>
            <person name="Lin C."/>
            <person name="Li X."/>
            <person name="Xing L."/>
            <person name="Huo D."/>
            <person name="Sun M."/>
            <person name="Wang L."/>
            <person name="Mercier A."/>
            <person name="Li F."/>
            <person name="Yang H."/>
            <person name="Xiang J."/>
        </authorList>
    </citation>
    <scope>NUCLEOTIDE SEQUENCE [LARGE SCALE GENOMIC DNA]</scope>
    <source>
        <strain evidence="2">Shaxun</strain>
        <tissue evidence="2">Muscle</tissue>
    </source>
</reference>
<dbReference type="InterPro" id="IPR035892">
    <property type="entry name" value="C2_domain_sf"/>
</dbReference>
<comment type="caution">
    <text evidence="2">The sequence shown here is derived from an EMBL/GenBank/DDBJ whole genome shotgun (WGS) entry which is preliminary data.</text>
</comment>
<dbReference type="SUPFAM" id="SSF81296">
    <property type="entry name" value="E set domains"/>
    <property type="match status" value="1"/>
</dbReference>
<feature type="compositionally biased region" description="Acidic residues" evidence="1">
    <location>
        <begin position="50"/>
        <end position="63"/>
    </location>
</feature>
<accession>A0A2G8L389</accession>
<evidence type="ECO:0000313" key="2">
    <source>
        <dbReference type="EMBL" id="PIK54708.1"/>
    </source>
</evidence>
<protein>
    <submittedName>
        <fullName evidence="2">Uncharacterized protein</fullName>
    </submittedName>
</protein>